<sequence>MDLHRRSARSRYARTMRYASPAGMILEATAARLDGDWRAACAAAAVDVHVDLRDVRARFGAYAAAMIEADLAGFAPDLLRRHLPREDTAVLSPDVRVVLSRRSEPFRRHGLPVLVVATPSSTDAAQRLALRVADVGDLSGRWLDLPAWAWHAGAVVERRWAYGASEQRLPWHLADGTPYHQGISAPADRDRAAEFERLLAATVPEKMFDLFRSAGIEADERDARLPKVFAALQDRLPVLAAETRRLAHRYGEMLREHGSDAVVLGSGRWAGGPGLAVSRDGSALRAVWDWSKWTERTTVAPFGLAAPRDVALLRWGVITPDQLHPLVHEALFPGRTQDLRRFVHDPFARFRVRCGTEWHWIEVAGASVQTRHHDDPEAELNGCARALIGFRTGGKGLPKEIRRLRRRIFARAFNGDTEGLLTDLNAGFEPRLRDGEGRTLLHLLTYLDHQRMLPVLLAAGLSLEDRDLGGRTPLHSAARLGAEEVMAALIAAGARADARNSGGQTAAQLLATARKSPGFSW</sequence>
<evidence type="ECO:0000313" key="4">
    <source>
        <dbReference type="EMBL" id="SNS34618.1"/>
    </source>
</evidence>
<organism evidence="4 5">
    <name type="scientific">Actinoplanes regularis</name>
    <dbReference type="NCBI Taxonomy" id="52697"/>
    <lineage>
        <taxon>Bacteria</taxon>
        <taxon>Bacillati</taxon>
        <taxon>Actinomycetota</taxon>
        <taxon>Actinomycetes</taxon>
        <taxon>Micromonosporales</taxon>
        <taxon>Micromonosporaceae</taxon>
        <taxon>Actinoplanes</taxon>
    </lineage>
</organism>
<evidence type="ECO:0000313" key="5">
    <source>
        <dbReference type="Proteomes" id="UP000198415"/>
    </source>
</evidence>
<dbReference type="PROSITE" id="PS50088">
    <property type="entry name" value="ANK_REPEAT"/>
    <property type="match status" value="2"/>
</dbReference>
<feature type="repeat" description="ANK" evidence="3">
    <location>
        <begin position="436"/>
        <end position="468"/>
    </location>
</feature>
<evidence type="ECO:0000256" key="3">
    <source>
        <dbReference type="PROSITE-ProRule" id="PRU00023"/>
    </source>
</evidence>
<dbReference type="Gene3D" id="1.25.40.20">
    <property type="entry name" value="Ankyrin repeat-containing domain"/>
    <property type="match status" value="1"/>
</dbReference>
<dbReference type="AlphaFoldDB" id="A0A239DRQ9"/>
<protein>
    <submittedName>
        <fullName evidence="4">Ankyrin repeat-containing protein</fullName>
    </submittedName>
</protein>
<evidence type="ECO:0000256" key="1">
    <source>
        <dbReference type="ARBA" id="ARBA00022737"/>
    </source>
</evidence>
<dbReference type="PANTHER" id="PTHR24201">
    <property type="entry name" value="ANK_REP_REGION DOMAIN-CONTAINING PROTEIN"/>
    <property type="match status" value="1"/>
</dbReference>
<keyword evidence="5" id="KW-1185">Reference proteome</keyword>
<dbReference type="InterPro" id="IPR002110">
    <property type="entry name" value="Ankyrin_rpt"/>
</dbReference>
<dbReference type="EMBL" id="FZNR01000014">
    <property type="protein sequence ID" value="SNS34618.1"/>
    <property type="molecule type" value="Genomic_DNA"/>
</dbReference>
<keyword evidence="2 3" id="KW-0040">ANK repeat</keyword>
<accession>A0A239DRQ9</accession>
<dbReference type="InterPro" id="IPR050776">
    <property type="entry name" value="Ank_Repeat/CDKN_Inhibitor"/>
</dbReference>
<feature type="repeat" description="ANK" evidence="3">
    <location>
        <begin position="469"/>
        <end position="501"/>
    </location>
</feature>
<reference evidence="4 5" key="1">
    <citation type="submission" date="2017-06" db="EMBL/GenBank/DDBJ databases">
        <authorList>
            <person name="Kim H.J."/>
            <person name="Triplett B.A."/>
        </authorList>
    </citation>
    <scope>NUCLEOTIDE SEQUENCE [LARGE SCALE GENOMIC DNA]</scope>
    <source>
        <strain evidence="4 5">DSM 43151</strain>
    </source>
</reference>
<dbReference type="SUPFAM" id="SSF48403">
    <property type="entry name" value="Ankyrin repeat"/>
    <property type="match status" value="1"/>
</dbReference>
<dbReference type="Proteomes" id="UP000198415">
    <property type="component" value="Unassembled WGS sequence"/>
</dbReference>
<dbReference type="InterPro" id="IPR036770">
    <property type="entry name" value="Ankyrin_rpt-contain_sf"/>
</dbReference>
<dbReference type="PROSITE" id="PS50297">
    <property type="entry name" value="ANK_REP_REGION"/>
    <property type="match status" value="1"/>
</dbReference>
<keyword evidence="1" id="KW-0677">Repeat</keyword>
<name>A0A239DRQ9_9ACTN</name>
<gene>
    <name evidence="4" type="ORF">SAMN06264365_11444</name>
</gene>
<dbReference type="SMART" id="SM00248">
    <property type="entry name" value="ANK"/>
    <property type="match status" value="2"/>
</dbReference>
<dbReference type="Pfam" id="PF12796">
    <property type="entry name" value="Ank_2"/>
    <property type="match status" value="1"/>
</dbReference>
<evidence type="ECO:0000256" key="2">
    <source>
        <dbReference type="ARBA" id="ARBA00023043"/>
    </source>
</evidence>
<proteinExistence type="predicted"/>